<dbReference type="Gene3D" id="2.60.40.10">
    <property type="entry name" value="Immunoglobulins"/>
    <property type="match status" value="4"/>
</dbReference>
<dbReference type="CDD" id="cd14948">
    <property type="entry name" value="BACON"/>
    <property type="match status" value="2"/>
</dbReference>
<evidence type="ECO:0000259" key="3">
    <source>
        <dbReference type="Pfam" id="PF13004"/>
    </source>
</evidence>
<dbReference type="InterPro" id="IPR024361">
    <property type="entry name" value="BACON"/>
</dbReference>
<name>Q02CY6_SOLUE</name>
<dbReference type="InterPro" id="IPR017803">
    <property type="entry name" value="CHP03437_C"/>
</dbReference>
<evidence type="ECO:0008006" key="5">
    <source>
        <dbReference type="Google" id="ProtNLM"/>
    </source>
</evidence>
<dbReference type="OrthoDB" id="6876366at2"/>
<organism evidence="4">
    <name type="scientific">Solibacter usitatus (strain Ellin6076)</name>
    <dbReference type="NCBI Taxonomy" id="234267"/>
    <lineage>
        <taxon>Bacteria</taxon>
        <taxon>Pseudomonadati</taxon>
        <taxon>Acidobacteriota</taxon>
        <taxon>Terriglobia</taxon>
        <taxon>Bryobacterales</taxon>
        <taxon>Solibacteraceae</taxon>
        <taxon>Candidatus Solibacter</taxon>
    </lineage>
</organism>
<dbReference type="HOGENOM" id="CLU_518647_0_0_0"/>
<dbReference type="NCBIfam" id="TIGR03437">
    <property type="entry name" value="Soli_cterm"/>
    <property type="match status" value="1"/>
</dbReference>
<feature type="domain" description="IPT/TIG" evidence="2">
    <location>
        <begin position="308"/>
        <end position="389"/>
    </location>
</feature>
<dbReference type="KEGG" id="sus:Acid_0064"/>
<evidence type="ECO:0000313" key="4">
    <source>
        <dbReference type="EMBL" id="ABJ81080.1"/>
    </source>
</evidence>
<reference evidence="4" key="1">
    <citation type="submission" date="2006-10" db="EMBL/GenBank/DDBJ databases">
        <title>Complete sequence of Solibacter usitatus Ellin6076.</title>
        <authorList>
            <consortium name="US DOE Joint Genome Institute"/>
            <person name="Copeland A."/>
            <person name="Lucas S."/>
            <person name="Lapidus A."/>
            <person name="Barry K."/>
            <person name="Detter J.C."/>
            <person name="Glavina del Rio T."/>
            <person name="Hammon N."/>
            <person name="Israni S."/>
            <person name="Dalin E."/>
            <person name="Tice H."/>
            <person name="Pitluck S."/>
            <person name="Thompson L.S."/>
            <person name="Brettin T."/>
            <person name="Bruce D."/>
            <person name="Han C."/>
            <person name="Tapia R."/>
            <person name="Gilna P."/>
            <person name="Schmutz J."/>
            <person name="Larimer F."/>
            <person name="Land M."/>
            <person name="Hauser L."/>
            <person name="Kyrpides N."/>
            <person name="Mikhailova N."/>
            <person name="Janssen P.H."/>
            <person name="Kuske C.R."/>
            <person name="Richardson P."/>
        </authorList>
    </citation>
    <scope>NUCLEOTIDE SEQUENCE</scope>
    <source>
        <strain evidence="4">Ellin6076</strain>
    </source>
</reference>
<evidence type="ECO:0000259" key="2">
    <source>
        <dbReference type="Pfam" id="PF01833"/>
    </source>
</evidence>
<dbReference type="InParanoid" id="Q02CY6"/>
<proteinExistence type="predicted"/>
<evidence type="ECO:0000256" key="1">
    <source>
        <dbReference type="SAM" id="SignalP"/>
    </source>
</evidence>
<dbReference type="Pfam" id="PF01833">
    <property type="entry name" value="TIG"/>
    <property type="match status" value="1"/>
</dbReference>
<dbReference type="SUPFAM" id="SSF81296">
    <property type="entry name" value="E set domains"/>
    <property type="match status" value="1"/>
</dbReference>
<dbReference type="InterPro" id="IPR014756">
    <property type="entry name" value="Ig_E-set"/>
</dbReference>
<keyword evidence="1" id="KW-0732">Signal</keyword>
<feature type="domain" description="BACON" evidence="3">
    <location>
        <begin position="144"/>
        <end position="197"/>
    </location>
</feature>
<dbReference type="AlphaFoldDB" id="Q02CY6"/>
<sequence precursor="true">MRLFAAAAALLFTAPLYAQSTCTLVVNPTSFAISASTYTGDIAVTQPAGSDCGNFSVTSQANWIHITAGQTGGTVPGKVSFTADSNPSGQSRSAVIRISTKDVTINQDGAACAFGINPKSQSFPIGAGNGSFAVQANCGWSAFGSAAWIAIPSGGSGSSDGTVNFTVAANTCVDGRTGSITVSTGQPTPPVFTITQDGSQSNLSLSATTATAPAGAADYRITVTTGDTCGWSAYSDVSWMTITNGASGTGNGGLVYHLLENKSTVRTGIIHVGALTYTVTQQAPPPPPVVLSSVANAANYATDAVSPGEIVTLFGSNLGPASIVTLQLSSDGKGITNNLAGTQVLFDGVAAPMVYSLAGQVSAVVPYGVAGKSSTKVQVQNQSAASNTLTVNVQAATPGIFTLDASGSGPGAILNQDNTVNTSSNPAARGSIIAIYLTGGGVTTPASVDGSVAAAPPAQLAQTPVVTIGGVNAVVKFAGASPGSLTALTQINVEVPAGVSASLALPVVIKLGDFSSTGAATVAVN</sequence>
<dbReference type="EMBL" id="CP000473">
    <property type="protein sequence ID" value="ABJ81080.1"/>
    <property type="molecule type" value="Genomic_DNA"/>
</dbReference>
<protein>
    <recommendedName>
        <fullName evidence="5">BACON domain-containing protein</fullName>
    </recommendedName>
</protein>
<accession>Q02CY6</accession>
<feature type="chain" id="PRO_5004163635" description="BACON domain-containing protein" evidence="1">
    <location>
        <begin position="19"/>
        <end position="525"/>
    </location>
</feature>
<gene>
    <name evidence="4" type="ordered locus">Acid_0064</name>
</gene>
<dbReference type="Pfam" id="PF13004">
    <property type="entry name" value="BACON"/>
    <property type="match status" value="2"/>
</dbReference>
<dbReference type="eggNOG" id="COG1470">
    <property type="taxonomic scope" value="Bacteria"/>
</dbReference>
<dbReference type="STRING" id="234267.Acid_0064"/>
<dbReference type="InterPro" id="IPR002909">
    <property type="entry name" value="IPT_dom"/>
</dbReference>
<feature type="domain" description="BACON" evidence="3">
    <location>
        <begin position="56"/>
        <end position="108"/>
    </location>
</feature>
<feature type="signal peptide" evidence="1">
    <location>
        <begin position="1"/>
        <end position="18"/>
    </location>
</feature>
<dbReference type="InterPro" id="IPR013783">
    <property type="entry name" value="Ig-like_fold"/>
</dbReference>